<feature type="transmembrane region" description="Helical" evidence="5">
    <location>
        <begin position="174"/>
        <end position="196"/>
    </location>
</feature>
<dbReference type="Pfam" id="PF01490">
    <property type="entry name" value="Aa_trans"/>
    <property type="match status" value="1"/>
</dbReference>
<comment type="caution">
    <text evidence="7">The sequence shown here is derived from an EMBL/GenBank/DDBJ whole genome shotgun (WGS) entry which is preliminary data.</text>
</comment>
<dbReference type="InterPro" id="IPR013057">
    <property type="entry name" value="AA_transpt_TM"/>
</dbReference>
<dbReference type="OMA" id="NQMKNPQ"/>
<gene>
    <name evidence="7" type="ORF">THAOC_34901</name>
</gene>
<feature type="transmembrane region" description="Helical" evidence="5">
    <location>
        <begin position="6"/>
        <end position="28"/>
    </location>
</feature>
<dbReference type="GO" id="GO:0016020">
    <property type="term" value="C:membrane"/>
    <property type="evidence" value="ECO:0007669"/>
    <property type="project" value="UniProtKB-SubCell"/>
</dbReference>
<evidence type="ECO:0000256" key="1">
    <source>
        <dbReference type="ARBA" id="ARBA00004141"/>
    </source>
</evidence>
<keyword evidence="2 5" id="KW-0812">Transmembrane</keyword>
<evidence type="ECO:0000256" key="4">
    <source>
        <dbReference type="ARBA" id="ARBA00023136"/>
    </source>
</evidence>
<protein>
    <recommendedName>
        <fullName evidence="6">Amino acid transporter transmembrane domain-containing protein</fullName>
    </recommendedName>
</protein>
<dbReference type="Proteomes" id="UP000266841">
    <property type="component" value="Unassembled WGS sequence"/>
</dbReference>
<evidence type="ECO:0000313" key="8">
    <source>
        <dbReference type="Proteomes" id="UP000266841"/>
    </source>
</evidence>
<feature type="transmembrane region" description="Helical" evidence="5">
    <location>
        <begin position="98"/>
        <end position="121"/>
    </location>
</feature>
<dbReference type="eggNOG" id="KOG1304">
    <property type="taxonomic scope" value="Eukaryota"/>
</dbReference>
<dbReference type="OrthoDB" id="1684102at2759"/>
<reference evidence="7 8" key="1">
    <citation type="journal article" date="2012" name="Genome Biol.">
        <title>Genome and low-iron response of an oceanic diatom adapted to chronic iron limitation.</title>
        <authorList>
            <person name="Lommer M."/>
            <person name="Specht M."/>
            <person name="Roy A.S."/>
            <person name="Kraemer L."/>
            <person name="Andreson R."/>
            <person name="Gutowska M.A."/>
            <person name="Wolf J."/>
            <person name="Bergner S.V."/>
            <person name="Schilhabel M.B."/>
            <person name="Klostermeier U.C."/>
            <person name="Beiko R.G."/>
            <person name="Rosenstiel P."/>
            <person name="Hippler M."/>
            <person name="Laroche J."/>
        </authorList>
    </citation>
    <scope>NUCLEOTIDE SEQUENCE [LARGE SCALE GENOMIC DNA]</scope>
    <source>
        <strain evidence="7 8">CCMP1005</strain>
    </source>
</reference>
<evidence type="ECO:0000256" key="2">
    <source>
        <dbReference type="ARBA" id="ARBA00022692"/>
    </source>
</evidence>
<evidence type="ECO:0000313" key="7">
    <source>
        <dbReference type="EMBL" id="EJK46429.1"/>
    </source>
</evidence>
<dbReference type="EMBL" id="AGNL01047764">
    <property type="protein sequence ID" value="EJK46429.1"/>
    <property type="molecule type" value="Genomic_DNA"/>
</dbReference>
<evidence type="ECO:0000256" key="5">
    <source>
        <dbReference type="SAM" id="Phobius"/>
    </source>
</evidence>
<keyword evidence="3 5" id="KW-1133">Transmembrane helix</keyword>
<feature type="transmembrane region" description="Helical" evidence="5">
    <location>
        <begin position="133"/>
        <end position="154"/>
    </location>
</feature>
<feature type="transmembrane region" description="Helical" evidence="5">
    <location>
        <begin position="67"/>
        <end position="86"/>
    </location>
</feature>
<feature type="transmembrane region" description="Helical" evidence="5">
    <location>
        <begin position="299"/>
        <end position="316"/>
    </location>
</feature>
<comment type="subcellular location">
    <subcellularLocation>
        <location evidence="1">Membrane</location>
        <topology evidence="1">Multi-pass membrane protein</topology>
    </subcellularLocation>
</comment>
<feature type="domain" description="Amino acid transporter transmembrane" evidence="6">
    <location>
        <begin position="1"/>
        <end position="377"/>
    </location>
</feature>
<name>K0R478_THAOC</name>
<proteinExistence type="predicted"/>
<accession>K0R478</accession>
<evidence type="ECO:0000256" key="3">
    <source>
        <dbReference type="ARBA" id="ARBA00022989"/>
    </source>
</evidence>
<sequence length="381" mass="41802">MANSGWLVSLPLLFFSTTLFLWSSHCLLEAWKLESSKLNQGKSGNKRVALSYPELSFLAFGQMGESVVRIGICAMQSGVCLTYLIFVPQNLHTATRLLFNLDVSTGVFLVMMVLVQIPLSWIRDISKLTVTNLLANVLILYGLMTCLGFASLSLRARDLNLFEGVTTLPAVADGWALFFGTAVLLFEGSITLLVPLQEAVSSASDRERFPSIYRQVITITIMFYCVFGITCWIGFGNDVRTVMTTSLPPSTVATTVQIAYSLAVLFTFPLQNFPSVEILNASFQELFDSKSGSASRRKVLTSIVLCVLAMVAYLAMNDLDKVVSLMGSLLGIPLAFVLPPLIQIKLDKNLASWRKKANRTVSSLGVLAMLISTTTTVQEWS</sequence>
<keyword evidence="8" id="KW-1185">Reference proteome</keyword>
<dbReference type="PANTHER" id="PTHR22950">
    <property type="entry name" value="AMINO ACID TRANSPORTER"/>
    <property type="match status" value="1"/>
</dbReference>
<organism evidence="7 8">
    <name type="scientific">Thalassiosira oceanica</name>
    <name type="common">Marine diatom</name>
    <dbReference type="NCBI Taxonomy" id="159749"/>
    <lineage>
        <taxon>Eukaryota</taxon>
        <taxon>Sar</taxon>
        <taxon>Stramenopiles</taxon>
        <taxon>Ochrophyta</taxon>
        <taxon>Bacillariophyta</taxon>
        <taxon>Coscinodiscophyceae</taxon>
        <taxon>Thalassiosirophycidae</taxon>
        <taxon>Thalassiosirales</taxon>
        <taxon>Thalassiosiraceae</taxon>
        <taxon>Thalassiosira</taxon>
    </lineage>
</organism>
<feature type="transmembrane region" description="Helical" evidence="5">
    <location>
        <begin position="216"/>
        <end position="235"/>
    </location>
</feature>
<dbReference type="AlphaFoldDB" id="K0R478"/>
<feature type="transmembrane region" description="Helical" evidence="5">
    <location>
        <begin position="322"/>
        <end position="341"/>
    </location>
</feature>
<keyword evidence="4 5" id="KW-0472">Membrane</keyword>
<dbReference type="PANTHER" id="PTHR22950:SF666">
    <property type="entry name" value="VACUOLAR AMINO ACID TRANSPORTER 4"/>
    <property type="match status" value="1"/>
</dbReference>
<evidence type="ECO:0000259" key="6">
    <source>
        <dbReference type="Pfam" id="PF01490"/>
    </source>
</evidence>
<dbReference type="GO" id="GO:0015179">
    <property type="term" value="F:L-amino acid transmembrane transporter activity"/>
    <property type="evidence" value="ECO:0007669"/>
    <property type="project" value="TreeGrafter"/>
</dbReference>